<dbReference type="eggNOG" id="COG0860">
    <property type="taxonomic scope" value="Bacteria"/>
</dbReference>
<dbReference type="GO" id="GO:0008745">
    <property type="term" value="F:N-acetylmuramoyl-L-alanine amidase activity"/>
    <property type="evidence" value="ECO:0007669"/>
    <property type="project" value="UniProtKB-EC"/>
</dbReference>
<name>I7LGB1_9CLOT</name>
<organism evidence="3 4">
    <name type="scientific">Caloramator australicus RC3</name>
    <dbReference type="NCBI Taxonomy" id="857293"/>
    <lineage>
        <taxon>Bacteria</taxon>
        <taxon>Bacillati</taxon>
        <taxon>Bacillota</taxon>
        <taxon>Clostridia</taxon>
        <taxon>Eubacteriales</taxon>
        <taxon>Clostridiaceae</taxon>
        <taxon>Caloramator</taxon>
    </lineage>
</organism>
<keyword evidence="1 3" id="KW-0378">Hydrolase</keyword>
<dbReference type="AlphaFoldDB" id="I7LGB1"/>
<dbReference type="GO" id="GO:0030288">
    <property type="term" value="C:outer membrane-bounded periplasmic space"/>
    <property type="evidence" value="ECO:0007669"/>
    <property type="project" value="TreeGrafter"/>
</dbReference>
<feature type="domain" description="MurNAc-LAA" evidence="2">
    <location>
        <begin position="325"/>
        <end position="434"/>
    </location>
</feature>
<dbReference type="GO" id="GO:0009253">
    <property type="term" value="P:peptidoglycan catabolic process"/>
    <property type="evidence" value="ECO:0007669"/>
    <property type="project" value="InterPro"/>
</dbReference>
<dbReference type="InterPro" id="IPR002508">
    <property type="entry name" value="MurNAc-LAA_cat"/>
</dbReference>
<accession>I7LGB1</accession>
<dbReference type="GO" id="GO:0030435">
    <property type="term" value="P:sporulation resulting in formation of a cellular spore"/>
    <property type="evidence" value="ECO:0007669"/>
    <property type="project" value="InterPro"/>
</dbReference>
<reference evidence="3 4" key="1">
    <citation type="journal article" date="2011" name="J. Bacteriol.">
        <title>Draft genome sequence of Caloramator australicus strain RC3T, a thermoanaerobe from the Great Artesian Basin of Australia.</title>
        <authorList>
            <person name="Ogg C.D."/>
            <person name="Patel B.K.C."/>
        </authorList>
    </citation>
    <scope>NUCLEOTIDE SEQUENCE [LARGE SCALE GENOMIC DNA]</scope>
    <source>
        <strain evidence="3 4">RC3</strain>
    </source>
</reference>
<dbReference type="Gene3D" id="3.40.630.40">
    <property type="entry name" value="Zn-dependent exopeptidases"/>
    <property type="match status" value="1"/>
</dbReference>
<dbReference type="EC" id="3.5.1.28" evidence="3"/>
<dbReference type="NCBIfam" id="TIGR02669">
    <property type="entry name" value="SpoIID_LytB"/>
    <property type="match status" value="1"/>
</dbReference>
<dbReference type="CDD" id="cd02696">
    <property type="entry name" value="MurNAc-LAA"/>
    <property type="match status" value="1"/>
</dbReference>
<keyword evidence="4" id="KW-1185">Reference proteome</keyword>
<dbReference type="PANTHER" id="PTHR30404">
    <property type="entry name" value="N-ACETYLMURAMOYL-L-ALANINE AMIDASE"/>
    <property type="match status" value="1"/>
</dbReference>
<dbReference type="PANTHER" id="PTHR30404:SF0">
    <property type="entry name" value="N-ACETYLMURAMOYL-L-ALANINE AMIDASE AMIC"/>
    <property type="match status" value="1"/>
</dbReference>
<evidence type="ECO:0000259" key="2">
    <source>
        <dbReference type="SMART" id="SM00646"/>
    </source>
</evidence>
<protein>
    <submittedName>
        <fullName evidence="3">N-acetylmuramoyl-L-alanine amidase</fullName>
        <ecNumber evidence="3">3.5.1.28</ecNumber>
    </submittedName>
</protein>
<dbReference type="Proteomes" id="UP000007652">
    <property type="component" value="Unassembled WGS sequence"/>
</dbReference>
<dbReference type="InterPro" id="IPR050695">
    <property type="entry name" value="N-acetylmuramoyl_amidase_3"/>
</dbReference>
<evidence type="ECO:0000313" key="3">
    <source>
        <dbReference type="EMBL" id="CCJ33165.1"/>
    </source>
</evidence>
<comment type="caution">
    <text evidence="3">The sequence shown here is derived from an EMBL/GenBank/DDBJ whole genome shotgun (WGS) entry which is preliminary data.</text>
</comment>
<dbReference type="OrthoDB" id="9794671at2"/>
<dbReference type="EMBL" id="CAKP01000064">
    <property type="protein sequence ID" value="CCJ33165.1"/>
    <property type="molecule type" value="Genomic_DNA"/>
</dbReference>
<proteinExistence type="predicted"/>
<dbReference type="Pfam" id="PF01520">
    <property type="entry name" value="Amidase_3"/>
    <property type="match status" value="1"/>
</dbReference>
<evidence type="ECO:0000256" key="1">
    <source>
        <dbReference type="ARBA" id="ARBA00022801"/>
    </source>
</evidence>
<dbReference type="InterPro" id="IPR013486">
    <property type="entry name" value="SpoIID/LytB"/>
</dbReference>
<dbReference type="SUPFAM" id="SSF53187">
    <property type="entry name" value="Zn-dependent exopeptidases"/>
    <property type="match status" value="1"/>
</dbReference>
<dbReference type="RefSeq" id="WP_008908437.1">
    <property type="nucleotide sequence ID" value="NZ_CAKP01000064.1"/>
</dbReference>
<evidence type="ECO:0000313" key="4">
    <source>
        <dbReference type="Proteomes" id="UP000007652"/>
    </source>
</evidence>
<dbReference type="STRING" id="857293.CAAU_1081"/>
<sequence>MEDIKVKVKDEVYGLEEAALYLFAKIKELYEYERETLKALAVLIRSKIARNIRNLEGCKEDLSLNKGEFDKLDDKLKNKLIEAIKETAGIIAKYNGRIVDLYYTKNCSGATANSEDVLGYHIGYLRRVFCDLCRAKKDEVEVEVKRIMELFNLSSSSYKEKVEGLIEEVERDDMGRIKKLKFMNKDLSGKDFVEGLNLKSNRLYFLQKSIGVKEIGEGLGLGVCLDGADAMAKMGKNYEDILKYYYTGIELFKLNKDYILNNFNDKKILIDPGHGGDDTGNISDIAEKDINLKVSLYLKEYLEKKSCSVVMTRDKDEYLSLQKRVDIINKERPNFFISIHMNHFYNDTVNGSEAYCYKDDEEAIELSNLILKNLNKDLNLKNRGVRVGDYFILRESKVSGIILECLYMTGREDRAILNEEGYKKIGDCIYKALCEFYGINF</sequence>
<dbReference type="SMART" id="SM00646">
    <property type="entry name" value="Ami_3"/>
    <property type="match status" value="1"/>
</dbReference>
<dbReference type="eggNOG" id="COG2385">
    <property type="taxonomic scope" value="Bacteria"/>
</dbReference>
<gene>
    <name evidence="3" type="ORF">CAAU_1081</name>
</gene>